<dbReference type="DNASU" id="3758175"/>
<keyword evidence="6" id="KW-1185">Reference proteome</keyword>
<evidence type="ECO:0000313" key="6">
    <source>
        <dbReference type="Proteomes" id="UP000002710"/>
    </source>
</evidence>
<dbReference type="PANTHER" id="PTHR43063:SF1">
    <property type="entry name" value="4FE-4S CLUSTER CONTAINING PARA FAMILY ATPASE PROTEIN"/>
    <property type="match status" value="1"/>
</dbReference>
<dbReference type="EMBL" id="CP000112">
    <property type="protein sequence ID" value="ABB39994.1"/>
    <property type="molecule type" value="Genomic_DNA"/>
</dbReference>
<feature type="domain" description="4Fe-4S ferredoxin-type" evidence="4">
    <location>
        <begin position="91"/>
        <end position="120"/>
    </location>
</feature>
<feature type="domain" description="4Fe-4S ferredoxin-type" evidence="4">
    <location>
        <begin position="61"/>
        <end position="89"/>
    </location>
</feature>
<keyword evidence="3" id="KW-0411">Iron-sulfur</keyword>
<accession>Q30WF2</accession>
<dbReference type="PROSITE" id="PS00198">
    <property type="entry name" value="4FE4S_FER_1"/>
    <property type="match status" value="1"/>
</dbReference>
<dbReference type="Gene3D" id="3.40.50.300">
    <property type="entry name" value="P-loop containing nucleotide triphosphate hydrolases"/>
    <property type="match status" value="1"/>
</dbReference>
<reference evidence="5 6" key="1">
    <citation type="journal article" date="2011" name="J. Bacteriol.">
        <title>Complete genome sequence and updated annotation of Desulfovibrio alaskensis G20.</title>
        <authorList>
            <person name="Hauser L.J."/>
            <person name="Land M.L."/>
            <person name="Brown S.D."/>
            <person name="Larimer F."/>
            <person name="Keller K.L."/>
            <person name="Rapp-Giles B.J."/>
            <person name="Price M.N."/>
            <person name="Lin M."/>
            <person name="Bruce D.C."/>
            <person name="Detter J.C."/>
            <person name="Tapia R."/>
            <person name="Han C.S."/>
            <person name="Goodwin L.A."/>
            <person name="Cheng J.F."/>
            <person name="Pitluck S."/>
            <person name="Copeland A."/>
            <person name="Lucas S."/>
            <person name="Nolan M."/>
            <person name="Lapidus A.L."/>
            <person name="Palumbo A.V."/>
            <person name="Wall J.D."/>
        </authorList>
    </citation>
    <scope>NUCLEOTIDE SEQUENCE [LARGE SCALE GENOMIC DNA]</scope>
    <source>
        <strain evidence="6">ATCC BAA 1058 / DSM 17464 / G20</strain>
    </source>
</reference>
<evidence type="ECO:0000256" key="1">
    <source>
        <dbReference type="ARBA" id="ARBA00022723"/>
    </source>
</evidence>
<dbReference type="InterPro" id="IPR002586">
    <property type="entry name" value="CobQ/CobB/MinD/ParA_Nub-bd_dom"/>
</dbReference>
<dbReference type="KEGG" id="dde:Dde_3200"/>
<evidence type="ECO:0000256" key="2">
    <source>
        <dbReference type="ARBA" id="ARBA00023004"/>
    </source>
</evidence>
<protein>
    <submittedName>
        <fullName evidence="5">Cobyrinic acid ac-diamide synthase</fullName>
    </submittedName>
</protein>
<proteinExistence type="predicted"/>
<dbReference type="GO" id="GO:0046872">
    <property type="term" value="F:metal ion binding"/>
    <property type="evidence" value="ECO:0007669"/>
    <property type="project" value="UniProtKB-KW"/>
</dbReference>
<dbReference type="AlphaFoldDB" id="Q30WF2"/>
<name>Q30WF2_OLEA2</name>
<evidence type="ECO:0000313" key="5">
    <source>
        <dbReference type="EMBL" id="ABB39994.1"/>
    </source>
</evidence>
<organism evidence="5 6">
    <name type="scientific">Oleidesulfovibrio alaskensis (strain ATCC BAA-1058 / DSM 17464 / G20)</name>
    <name type="common">Desulfovibrio alaskensis</name>
    <dbReference type="NCBI Taxonomy" id="207559"/>
    <lineage>
        <taxon>Bacteria</taxon>
        <taxon>Pseudomonadati</taxon>
        <taxon>Thermodesulfobacteriota</taxon>
        <taxon>Desulfovibrionia</taxon>
        <taxon>Desulfovibrionales</taxon>
        <taxon>Desulfovibrionaceae</taxon>
        <taxon>Oleidesulfovibrio</taxon>
    </lineage>
</organism>
<dbReference type="InterPro" id="IPR027417">
    <property type="entry name" value="P-loop_NTPase"/>
</dbReference>
<dbReference type="SUPFAM" id="SSF54862">
    <property type="entry name" value="4Fe-4S ferredoxins"/>
    <property type="match status" value="1"/>
</dbReference>
<dbReference type="GO" id="GO:0051536">
    <property type="term" value="F:iron-sulfur cluster binding"/>
    <property type="evidence" value="ECO:0007669"/>
    <property type="project" value="UniProtKB-KW"/>
</dbReference>
<evidence type="ECO:0000259" key="4">
    <source>
        <dbReference type="PROSITE" id="PS51379"/>
    </source>
</evidence>
<dbReference type="SUPFAM" id="SSF52540">
    <property type="entry name" value="P-loop containing nucleoside triphosphate hydrolases"/>
    <property type="match status" value="1"/>
</dbReference>
<dbReference type="PROSITE" id="PS51379">
    <property type="entry name" value="4FE4S_FER_2"/>
    <property type="match status" value="2"/>
</dbReference>
<sequence>MHIAIASGKGGTGKTTLAVNLAVHAARSGHPTVLADCDVEEPNAHLFMPGEPVMTLTHSLPVPAVDKAKCLGDSCRKCVEECRFKALTWMKGVMAFSELCHGCGLCMMICPSGAITETTRPVGTVEIRTPQLPVPAGASAGAAALTLVSGRMRISEAMAPPLIREVKQQAHAVSAGTPNGLTFWDSPPGTSCPMISTVENADYSVLVTEPTPFGLHDLRLAVETLHTLGRPFGVVINRDGMGDGRVREYLDRHRIPLLGTVPHSPQAAQAVSSGRLLIDAVDGMTGCFDRLLHTVLRHAHNAAQHGQEKTA</sequence>
<dbReference type="STRING" id="207559.Dde_3200"/>
<dbReference type="Gene3D" id="3.30.70.20">
    <property type="match status" value="1"/>
</dbReference>
<evidence type="ECO:0000256" key="3">
    <source>
        <dbReference type="ARBA" id="ARBA00023014"/>
    </source>
</evidence>
<dbReference type="InterPro" id="IPR017896">
    <property type="entry name" value="4Fe4S_Fe-S-bd"/>
</dbReference>
<keyword evidence="1" id="KW-0479">Metal-binding</keyword>
<dbReference type="eggNOG" id="COG1149">
    <property type="taxonomic scope" value="Bacteria"/>
</dbReference>
<gene>
    <name evidence="5" type="ordered locus">Dde_3200</name>
</gene>
<dbReference type="Proteomes" id="UP000002710">
    <property type="component" value="Chromosome"/>
</dbReference>
<dbReference type="InterPro" id="IPR017900">
    <property type="entry name" value="4Fe4S_Fe_S_CS"/>
</dbReference>
<dbReference type="Pfam" id="PF00037">
    <property type="entry name" value="Fer4"/>
    <property type="match status" value="1"/>
</dbReference>
<dbReference type="HOGENOM" id="CLU_067767_0_0_7"/>
<dbReference type="PANTHER" id="PTHR43063">
    <property type="entry name" value="4FE-4S CLUSTER CONTAINING PARA FAMILY ATPASE PROTEIN"/>
    <property type="match status" value="1"/>
</dbReference>
<keyword evidence="2" id="KW-0408">Iron</keyword>
<dbReference type="Pfam" id="PF01656">
    <property type="entry name" value="CbiA"/>
    <property type="match status" value="1"/>
</dbReference>